<sequence>MMPGLHAANNARRQCRAQARDARHQGCSPDLQRHRPSGHGCNGVGLKGSHRRA</sequence>
<evidence type="ECO:0000256" key="1">
    <source>
        <dbReference type="SAM" id="MobiDB-lite"/>
    </source>
</evidence>
<comment type="caution">
    <text evidence="2">The sequence shown here is derived from an EMBL/GenBank/DDBJ whole genome shotgun (WGS) entry which is preliminary data.</text>
</comment>
<name>A0A921QNY1_SORBI</name>
<gene>
    <name evidence="2" type="ORF">BDA96_06G070400</name>
</gene>
<reference evidence="2" key="1">
    <citation type="journal article" date="2019" name="BMC Genomics">
        <title>A new reference genome for Sorghum bicolor reveals high levels of sequence similarity between sweet and grain genotypes: implications for the genetics of sugar metabolism.</title>
        <authorList>
            <person name="Cooper E.A."/>
            <person name="Brenton Z.W."/>
            <person name="Flinn B.S."/>
            <person name="Jenkins J."/>
            <person name="Shu S."/>
            <person name="Flowers D."/>
            <person name="Luo F."/>
            <person name="Wang Y."/>
            <person name="Xia P."/>
            <person name="Barry K."/>
            <person name="Daum C."/>
            <person name="Lipzen A."/>
            <person name="Yoshinaga Y."/>
            <person name="Schmutz J."/>
            <person name="Saski C."/>
            <person name="Vermerris W."/>
            <person name="Kresovich S."/>
        </authorList>
    </citation>
    <scope>NUCLEOTIDE SEQUENCE</scope>
</reference>
<evidence type="ECO:0000313" key="3">
    <source>
        <dbReference type="Proteomes" id="UP000807115"/>
    </source>
</evidence>
<dbReference type="Proteomes" id="UP000807115">
    <property type="component" value="Chromosome 6"/>
</dbReference>
<evidence type="ECO:0000313" key="2">
    <source>
        <dbReference type="EMBL" id="KAG0525604.1"/>
    </source>
</evidence>
<protein>
    <submittedName>
        <fullName evidence="2">Uncharacterized protein</fullName>
    </submittedName>
</protein>
<dbReference type="EMBL" id="CM027685">
    <property type="protein sequence ID" value="KAG0525604.1"/>
    <property type="molecule type" value="Genomic_DNA"/>
</dbReference>
<accession>A0A921QNY1</accession>
<dbReference type="AlphaFoldDB" id="A0A921QNY1"/>
<reference evidence="2" key="2">
    <citation type="submission" date="2020-10" db="EMBL/GenBank/DDBJ databases">
        <authorList>
            <person name="Cooper E.A."/>
            <person name="Brenton Z.W."/>
            <person name="Flinn B.S."/>
            <person name="Jenkins J."/>
            <person name="Shu S."/>
            <person name="Flowers D."/>
            <person name="Luo F."/>
            <person name="Wang Y."/>
            <person name="Xia P."/>
            <person name="Barry K."/>
            <person name="Daum C."/>
            <person name="Lipzen A."/>
            <person name="Yoshinaga Y."/>
            <person name="Schmutz J."/>
            <person name="Saski C."/>
            <person name="Vermerris W."/>
            <person name="Kresovich S."/>
        </authorList>
    </citation>
    <scope>NUCLEOTIDE SEQUENCE</scope>
</reference>
<feature type="region of interest" description="Disordered" evidence="1">
    <location>
        <begin position="1"/>
        <end position="53"/>
    </location>
</feature>
<organism evidence="2 3">
    <name type="scientific">Sorghum bicolor</name>
    <name type="common">Sorghum</name>
    <name type="synonym">Sorghum vulgare</name>
    <dbReference type="NCBI Taxonomy" id="4558"/>
    <lineage>
        <taxon>Eukaryota</taxon>
        <taxon>Viridiplantae</taxon>
        <taxon>Streptophyta</taxon>
        <taxon>Embryophyta</taxon>
        <taxon>Tracheophyta</taxon>
        <taxon>Spermatophyta</taxon>
        <taxon>Magnoliopsida</taxon>
        <taxon>Liliopsida</taxon>
        <taxon>Poales</taxon>
        <taxon>Poaceae</taxon>
        <taxon>PACMAD clade</taxon>
        <taxon>Panicoideae</taxon>
        <taxon>Andropogonodae</taxon>
        <taxon>Andropogoneae</taxon>
        <taxon>Sorghinae</taxon>
        <taxon>Sorghum</taxon>
    </lineage>
</organism>
<proteinExistence type="predicted"/>